<comment type="catalytic activity">
    <reaction evidence="7">
        <text>L-threonyl-[protein] + ATP = O-phospho-L-threonyl-[protein] + ADP + H(+)</text>
        <dbReference type="Rhea" id="RHEA:46608"/>
        <dbReference type="Rhea" id="RHEA-COMP:11060"/>
        <dbReference type="Rhea" id="RHEA-COMP:11605"/>
        <dbReference type="ChEBI" id="CHEBI:15378"/>
        <dbReference type="ChEBI" id="CHEBI:30013"/>
        <dbReference type="ChEBI" id="CHEBI:30616"/>
        <dbReference type="ChEBI" id="CHEBI:61977"/>
        <dbReference type="ChEBI" id="CHEBI:456216"/>
        <dbReference type="EC" id="2.7.11.1"/>
    </reaction>
</comment>
<dbReference type="AlphaFoldDB" id="A0AAN7HDL5"/>
<reference evidence="11" key="1">
    <citation type="journal article" date="2023" name="Mol. Phylogenet. Evol.">
        <title>Genome-scale phylogeny and comparative genomics of the fungal order Sordariales.</title>
        <authorList>
            <person name="Hensen N."/>
            <person name="Bonometti L."/>
            <person name="Westerberg I."/>
            <person name="Brannstrom I.O."/>
            <person name="Guillou S."/>
            <person name="Cros-Aarteil S."/>
            <person name="Calhoun S."/>
            <person name="Haridas S."/>
            <person name="Kuo A."/>
            <person name="Mondo S."/>
            <person name="Pangilinan J."/>
            <person name="Riley R."/>
            <person name="LaButti K."/>
            <person name="Andreopoulos B."/>
            <person name="Lipzen A."/>
            <person name="Chen C."/>
            <person name="Yan M."/>
            <person name="Daum C."/>
            <person name="Ng V."/>
            <person name="Clum A."/>
            <person name="Steindorff A."/>
            <person name="Ohm R.A."/>
            <person name="Martin F."/>
            <person name="Silar P."/>
            <person name="Natvig D.O."/>
            <person name="Lalanne C."/>
            <person name="Gautier V."/>
            <person name="Ament-Velasquez S.L."/>
            <person name="Kruys A."/>
            <person name="Hutchinson M.I."/>
            <person name="Powell A.J."/>
            <person name="Barry K."/>
            <person name="Miller A.N."/>
            <person name="Grigoriev I.V."/>
            <person name="Debuchy R."/>
            <person name="Gladieux P."/>
            <person name="Hiltunen Thoren M."/>
            <person name="Johannesson H."/>
        </authorList>
    </citation>
    <scope>NUCLEOTIDE SEQUENCE</scope>
    <source>
        <strain evidence="11">CBS 532.94</strain>
    </source>
</reference>
<evidence type="ECO:0000256" key="4">
    <source>
        <dbReference type="ARBA" id="ARBA00022741"/>
    </source>
</evidence>
<evidence type="ECO:0000259" key="10">
    <source>
        <dbReference type="SMART" id="SM01331"/>
    </source>
</evidence>
<evidence type="ECO:0000256" key="3">
    <source>
        <dbReference type="ARBA" id="ARBA00022679"/>
    </source>
</evidence>
<reference evidence="11" key="2">
    <citation type="submission" date="2023-05" db="EMBL/GenBank/DDBJ databases">
        <authorList>
            <consortium name="Lawrence Berkeley National Laboratory"/>
            <person name="Steindorff A."/>
            <person name="Hensen N."/>
            <person name="Bonometti L."/>
            <person name="Westerberg I."/>
            <person name="Brannstrom I.O."/>
            <person name="Guillou S."/>
            <person name="Cros-Aarteil S."/>
            <person name="Calhoun S."/>
            <person name="Haridas S."/>
            <person name="Kuo A."/>
            <person name="Mondo S."/>
            <person name="Pangilinan J."/>
            <person name="Riley R."/>
            <person name="Labutti K."/>
            <person name="Andreopoulos B."/>
            <person name="Lipzen A."/>
            <person name="Chen C."/>
            <person name="Yanf M."/>
            <person name="Daum C."/>
            <person name="Ng V."/>
            <person name="Clum A."/>
            <person name="Ohm R."/>
            <person name="Martin F."/>
            <person name="Silar P."/>
            <person name="Natvig D."/>
            <person name="Lalanne C."/>
            <person name="Gautier V."/>
            <person name="Ament-Velasquez S.L."/>
            <person name="Kruys A."/>
            <person name="Hutchinson M.I."/>
            <person name="Powell A.J."/>
            <person name="Barry K."/>
            <person name="Miller A.N."/>
            <person name="Grigoriev I.V."/>
            <person name="Debuchy R."/>
            <person name="Gladieux P."/>
            <person name="Thoren M.H."/>
            <person name="Johannesson H."/>
        </authorList>
    </citation>
    <scope>NUCLEOTIDE SEQUENCE</scope>
    <source>
        <strain evidence="11">CBS 532.94</strain>
    </source>
</reference>
<accession>A0AAN7HDL5</accession>
<dbReference type="SUPFAM" id="SSF56112">
    <property type="entry name" value="Protein kinase-like (PK-like)"/>
    <property type="match status" value="1"/>
</dbReference>
<evidence type="ECO:0000256" key="8">
    <source>
        <dbReference type="ARBA" id="ARBA00048679"/>
    </source>
</evidence>
<dbReference type="InterPro" id="IPR011009">
    <property type="entry name" value="Kinase-like_dom_sf"/>
</dbReference>
<organism evidence="11 12">
    <name type="scientific">Achaetomium macrosporum</name>
    <dbReference type="NCBI Taxonomy" id="79813"/>
    <lineage>
        <taxon>Eukaryota</taxon>
        <taxon>Fungi</taxon>
        <taxon>Dikarya</taxon>
        <taxon>Ascomycota</taxon>
        <taxon>Pezizomycotina</taxon>
        <taxon>Sordariomycetes</taxon>
        <taxon>Sordariomycetidae</taxon>
        <taxon>Sordariales</taxon>
        <taxon>Chaetomiaceae</taxon>
        <taxon>Achaetomium</taxon>
    </lineage>
</organism>
<evidence type="ECO:0000313" key="11">
    <source>
        <dbReference type="EMBL" id="KAK4239778.1"/>
    </source>
</evidence>
<evidence type="ECO:0000256" key="5">
    <source>
        <dbReference type="ARBA" id="ARBA00022777"/>
    </source>
</evidence>
<comment type="caution">
    <text evidence="11">The sequence shown here is derived from an EMBL/GenBank/DDBJ whole genome shotgun (WGS) entry which is preliminary data.</text>
</comment>
<sequence length="509" mass="57877">MSRMTTIRRYGKNTRKQRAEELFAQLPGTPVKAKMESPPKTALTLRPDVDVIEEDYVSEISKQLEAIRLDKMAPVEETNTEVWIPNRSVSSDRLAEAMRNNVSRQRSEDVDQRSLRDEDEGSCDDDILSWDDVCPVGDTIEKIAEASYAEVYRLTNEHGTSIVKVVRLESPIKPQTKAQERSGLVDEEPHSEEDMRGELSISEWLADIPGFVVYKERYVVKGKAPKALLETHQAFHRRMKRKDPDRLQFYPSPSRYLDETRFLVVELGDAGTALEDFELTSISQVWDVFFHTALALARAEDLIEFEHRDLHEGNLCIRQVRPPTIKPSPSSPIQFGFSGLDITILDYGLSRATDPDAPREESEPPEVVAYDLEKDLTLFQSTHAPQCRVYRLMRSFLVHEDRVDLPPKHHVTPYPVSKATGEPISWMGYYPYTNVLWLAYLYGYLVSHFKGDKKELARFKKETAELWLHLDPGAPRDVLSFPSAGDVVRFAVEAGWVGEGQLVDVLGGG</sequence>
<dbReference type="Gene3D" id="1.10.510.10">
    <property type="entry name" value="Transferase(Phosphotransferase) domain 1"/>
    <property type="match status" value="1"/>
</dbReference>
<dbReference type="GO" id="GO:0072354">
    <property type="term" value="F:histone H3T3 kinase activity"/>
    <property type="evidence" value="ECO:0007669"/>
    <property type="project" value="TreeGrafter"/>
</dbReference>
<feature type="compositionally biased region" description="Basic and acidic residues" evidence="9">
    <location>
        <begin position="105"/>
        <end position="116"/>
    </location>
</feature>
<dbReference type="GO" id="GO:0005737">
    <property type="term" value="C:cytoplasm"/>
    <property type="evidence" value="ECO:0007669"/>
    <property type="project" value="TreeGrafter"/>
</dbReference>
<evidence type="ECO:0000256" key="9">
    <source>
        <dbReference type="SAM" id="MobiDB-lite"/>
    </source>
</evidence>
<keyword evidence="2" id="KW-0723">Serine/threonine-protein kinase</keyword>
<dbReference type="SMART" id="SM01331">
    <property type="entry name" value="DUF3635"/>
    <property type="match status" value="1"/>
</dbReference>
<evidence type="ECO:0000313" key="12">
    <source>
        <dbReference type="Proteomes" id="UP001303760"/>
    </source>
</evidence>
<dbReference type="GO" id="GO:0000278">
    <property type="term" value="P:mitotic cell cycle"/>
    <property type="evidence" value="ECO:0007669"/>
    <property type="project" value="TreeGrafter"/>
</dbReference>
<feature type="compositionally biased region" description="Basic and acidic residues" evidence="9">
    <location>
        <begin position="178"/>
        <end position="193"/>
    </location>
</feature>
<evidence type="ECO:0000256" key="7">
    <source>
        <dbReference type="ARBA" id="ARBA00047899"/>
    </source>
</evidence>
<feature type="domain" description="Serine/threonine-protein kinase haspin C-terminal" evidence="10">
    <location>
        <begin position="376"/>
        <end position="489"/>
    </location>
</feature>
<dbReference type="InterPro" id="IPR024604">
    <property type="entry name" value="GSG2_C"/>
</dbReference>
<dbReference type="GO" id="GO:0005634">
    <property type="term" value="C:nucleus"/>
    <property type="evidence" value="ECO:0007669"/>
    <property type="project" value="TreeGrafter"/>
</dbReference>
<proteinExistence type="predicted"/>
<dbReference type="Pfam" id="PF12330">
    <property type="entry name" value="Haspin_kinase"/>
    <property type="match status" value="1"/>
</dbReference>
<dbReference type="GO" id="GO:0005524">
    <property type="term" value="F:ATP binding"/>
    <property type="evidence" value="ECO:0007669"/>
    <property type="project" value="UniProtKB-KW"/>
</dbReference>
<dbReference type="Gene3D" id="3.30.200.20">
    <property type="entry name" value="Phosphorylase Kinase, domain 1"/>
    <property type="match status" value="1"/>
</dbReference>
<evidence type="ECO:0000256" key="2">
    <source>
        <dbReference type="ARBA" id="ARBA00022527"/>
    </source>
</evidence>
<evidence type="ECO:0000256" key="1">
    <source>
        <dbReference type="ARBA" id="ARBA00012513"/>
    </source>
</evidence>
<dbReference type="EMBL" id="MU860055">
    <property type="protein sequence ID" value="KAK4239778.1"/>
    <property type="molecule type" value="Genomic_DNA"/>
</dbReference>
<keyword evidence="3" id="KW-0808">Transferase</keyword>
<gene>
    <name evidence="11" type="ORF">C8A03DRAFT_42638</name>
</gene>
<name>A0AAN7HDL5_9PEZI</name>
<dbReference type="PANTHER" id="PTHR24419:SF18">
    <property type="entry name" value="SERINE_THREONINE-PROTEIN KINASE HASPIN"/>
    <property type="match status" value="1"/>
</dbReference>
<protein>
    <recommendedName>
        <fullName evidence="1">non-specific serine/threonine protein kinase</fullName>
        <ecNumber evidence="1">2.7.11.1</ecNumber>
    </recommendedName>
</protein>
<keyword evidence="6" id="KW-0067">ATP-binding</keyword>
<comment type="catalytic activity">
    <reaction evidence="8">
        <text>L-seryl-[protein] + ATP = O-phospho-L-seryl-[protein] + ADP + H(+)</text>
        <dbReference type="Rhea" id="RHEA:17989"/>
        <dbReference type="Rhea" id="RHEA-COMP:9863"/>
        <dbReference type="Rhea" id="RHEA-COMP:11604"/>
        <dbReference type="ChEBI" id="CHEBI:15378"/>
        <dbReference type="ChEBI" id="CHEBI:29999"/>
        <dbReference type="ChEBI" id="CHEBI:30616"/>
        <dbReference type="ChEBI" id="CHEBI:83421"/>
        <dbReference type="ChEBI" id="CHEBI:456216"/>
        <dbReference type="EC" id="2.7.11.1"/>
    </reaction>
</comment>
<keyword evidence="4" id="KW-0547">Nucleotide-binding</keyword>
<dbReference type="Proteomes" id="UP001303760">
    <property type="component" value="Unassembled WGS sequence"/>
</dbReference>
<dbReference type="PANTHER" id="PTHR24419">
    <property type="entry name" value="INTERLEUKIN-1 RECEPTOR-ASSOCIATED KINASE"/>
    <property type="match status" value="1"/>
</dbReference>
<dbReference type="EC" id="2.7.11.1" evidence="1"/>
<feature type="region of interest" description="Disordered" evidence="9">
    <location>
        <begin position="174"/>
        <end position="193"/>
    </location>
</feature>
<evidence type="ECO:0000256" key="6">
    <source>
        <dbReference type="ARBA" id="ARBA00022840"/>
    </source>
</evidence>
<dbReference type="GO" id="GO:0035556">
    <property type="term" value="P:intracellular signal transduction"/>
    <property type="evidence" value="ECO:0007669"/>
    <property type="project" value="TreeGrafter"/>
</dbReference>
<keyword evidence="12" id="KW-1185">Reference proteome</keyword>
<keyword evidence="5 11" id="KW-0418">Kinase</keyword>
<feature type="region of interest" description="Disordered" evidence="9">
    <location>
        <begin position="97"/>
        <end position="122"/>
    </location>
</feature>